<reference evidence="1 4" key="2">
    <citation type="submission" date="2020-04" db="EMBL/GenBank/DDBJ databases">
        <title>Genomic analysis of gastric non-Helicobacter pylori Helicobacters isolated in Japan.</title>
        <authorList>
            <person name="Suzuki M."/>
            <person name="Rimbara E."/>
        </authorList>
    </citation>
    <scope>NUCLEOTIDE SEQUENCE [LARGE SCALE GENOMIC DNA]</scope>
    <source>
        <strain evidence="1 4">NHP19-0020</strain>
    </source>
</reference>
<proteinExistence type="predicted"/>
<dbReference type="InterPro" id="IPR002718">
    <property type="entry name" value="OMP_Helicobacter"/>
</dbReference>
<evidence type="ECO:0000313" key="2">
    <source>
        <dbReference type="EMBL" id="BCD70893.1"/>
    </source>
</evidence>
<dbReference type="Proteomes" id="UP000317935">
    <property type="component" value="Chromosome"/>
</dbReference>
<organism evidence="2 3">
    <name type="scientific">Helicobacter suis</name>
    <dbReference type="NCBI Taxonomy" id="104628"/>
    <lineage>
        <taxon>Bacteria</taxon>
        <taxon>Pseudomonadati</taxon>
        <taxon>Campylobacterota</taxon>
        <taxon>Epsilonproteobacteria</taxon>
        <taxon>Campylobacterales</taxon>
        <taxon>Helicobacteraceae</taxon>
        <taxon>Helicobacter</taxon>
    </lineage>
</organism>
<accession>A0A6J4D1K4</accession>
<gene>
    <name evidence="2" type="primary">horD</name>
    <name evidence="1" type="ORF">NHP190020_15990</name>
    <name evidence="2" type="ORF">SNTW_15380</name>
</gene>
<dbReference type="AlphaFoldDB" id="A0A6J4D1K4"/>
<dbReference type="Pfam" id="PF01856">
    <property type="entry name" value="HP_OMP"/>
    <property type="match status" value="1"/>
</dbReference>
<evidence type="ECO:0000313" key="1">
    <source>
        <dbReference type="EMBL" id="BCD46560.1"/>
    </source>
</evidence>
<protein>
    <submittedName>
        <fullName evidence="2">Outer membrane protein HorD</fullName>
    </submittedName>
</protein>
<keyword evidence="4" id="KW-1185">Reference proteome</keyword>
<name>A0A6J4D1K4_9HELI</name>
<dbReference type="Proteomes" id="UP000509742">
    <property type="component" value="Chromosome"/>
</dbReference>
<dbReference type="EMBL" id="AP023036">
    <property type="protein sequence ID" value="BCD46560.1"/>
    <property type="molecule type" value="Genomic_DNA"/>
</dbReference>
<evidence type="ECO:0000313" key="4">
    <source>
        <dbReference type="Proteomes" id="UP000509742"/>
    </source>
</evidence>
<dbReference type="RefSeq" id="WP_100069266.1">
    <property type="nucleotide sequence ID" value="NZ_AP023042.1"/>
</dbReference>
<reference evidence="2 3" key="1">
    <citation type="submission" date="2019-06" db="EMBL/GenBank/DDBJ databases">
        <title>Complete genome sequence of Helicobacter suis SNTW101c.</title>
        <authorList>
            <person name="Rimbara E."/>
            <person name="Suzuki M."/>
            <person name="Matsui H."/>
            <person name="Nakamura M."/>
            <person name="Mori S."/>
            <person name="Shibayama K."/>
        </authorList>
    </citation>
    <scope>NUCLEOTIDE SEQUENCE [LARGE SCALE GENOMIC DNA]</scope>
    <source>
        <strain evidence="2 3">SNTW101c</strain>
    </source>
</reference>
<dbReference type="EMBL" id="AP019774">
    <property type="protein sequence ID" value="BCD70893.1"/>
    <property type="molecule type" value="Genomic_DNA"/>
</dbReference>
<dbReference type="OrthoDB" id="5321384at2"/>
<evidence type="ECO:0000313" key="3">
    <source>
        <dbReference type="Proteomes" id="UP000317935"/>
    </source>
</evidence>
<sequence>MVGMKAWGVLLCKCWILLALFSICWAKNLSYMSSAYQVGMVYLKPLNANKPLQGASITWGYEYNPKHDWSYGRYYAFLDYGNVLLDPGTSKQANLFTYGVGADLMVAYNKNPINCWAFFFGLQLAANTWVINRRSKDLILNTWRSFGDFTFKPAYFRAIGTFGVQFRTIVTWHIVDVEVGMKIFLNPEKQSPFERNLLFFISHAWHF</sequence>